<name>A0A9X2PVP9_9BACT</name>
<evidence type="ECO:0000256" key="3">
    <source>
        <dbReference type="ARBA" id="ARBA00023002"/>
    </source>
</evidence>
<feature type="domain" description="Transketolase-like pyrimidine-binding" evidence="6">
    <location>
        <begin position="344"/>
        <end position="517"/>
    </location>
</feature>
<dbReference type="Proteomes" id="UP001155027">
    <property type="component" value="Unassembled WGS sequence"/>
</dbReference>
<dbReference type="Gene3D" id="3.40.50.970">
    <property type="match status" value="2"/>
</dbReference>
<gene>
    <name evidence="7" type="ORF">GGP71_000309</name>
</gene>
<evidence type="ECO:0000313" key="8">
    <source>
        <dbReference type="Proteomes" id="UP001155027"/>
    </source>
</evidence>
<dbReference type="SUPFAM" id="SSF52518">
    <property type="entry name" value="Thiamin diphosphate-binding fold (THDP-binding)"/>
    <property type="match status" value="2"/>
</dbReference>
<comment type="caution">
    <text evidence="7">The sequence shown here is derived from an EMBL/GenBank/DDBJ whole genome shotgun (WGS) entry which is preliminary data.</text>
</comment>
<dbReference type="Pfam" id="PF00676">
    <property type="entry name" value="E1_dh"/>
    <property type="match status" value="1"/>
</dbReference>
<organism evidence="7 8">
    <name type="scientific">Salinibacter ruber</name>
    <dbReference type="NCBI Taxonomy" id="146919"/>
    <lineage>
        <taxon>Bacteria</taxon>
        <taxon>Pseudomonadati</taxon>
        <taxon>Rhodothermota</taxon>
        <taxon>Rhodothermia</taxon>
        <taxon>Rhodothermales</taxon>
        <taxon>Salinibacteraceae</taxon>
        <taxon>Salinibacter</taxon>
    </lineage>
</organism>
<dbReference type="FunFam" id="3.40.50.970:FF:000001">
    <property type="entry name" value="Pyruvate dehydrogenase E1 beta subunit"/>
    <property type="match status" value="1"/>
</dbReference>
<proteinExistence type="predicted"/>
<keyword evidence="4" id="KW-0786">Thiamine pyrophosphate</keyword>
<dbReference type="Pfam" id="PF02780">
    <property type="entry name" value="Transketolase_C"/>
    <property type="match status" value="1"/>
</dbReference>
<dbReference type="PANTHER" id="PTHR43257:SF2">
    <property type="entry name" value="PYRUVATE DEHYDROGENASE E1 COMPONENT SUBUNIT BETA"/>
    <property type="match status" value="1"/>
</dbReference>
<comment type="cofactor">
    <cofactor evidence="1">
        <name>thiamine diphosphate</name>
        <dbReference type="ChEBI" id="CHEBI:58937"/>
    </cofactor>
</comment>
<dbReference type="EC" id="1.2.4.4" evidence="7"/>
<evidence type="ECO:0000313" key="7">
    <source>
        <dbReference type="EMBL" id="MCS3676413.1"/>
    </source>
</evidence>
<protein>
    <submittedName>
        <fullName evidence="7">2-oxoisovalerate dehydrogenase E1 component</fullName>
        <ecNumber evidence="7">1.2.4.4</ecNumber>
    </submittedName>
</protein>
<dbReference type="SUPFAM" id="SSF52922">
    <property type="entry name" value="TK C-terminal domain-like"/>
    <property type="match status" value="1"/>
</dbReference>
<dbReference type="CDD" id="cd02000">
    <property type="entry name" value="TPP_E1_PDC_ADC_BCADC"/>
    <property type="match status" value="1"/>
</dbReference>
<comment type="function">
    <text evidence="2">E1 component of the 2-oxoglutarate dehydrogenase (OGDH) complex which catalyzes the decarboxylation of 2-oxoglutarate, the first step in the conversion of 2-oxoglutarate to succinyl-CoA and CO(2).</text>
</comment>
<dbReference type="AlphaFoldDB" id="A0A9X2PVP9"/>
<evidence type="ECO:0000256" key="5">
    <source>
        <dbReference type="SAM" id="MobiDB-lite"/>
    </source>
</evidence>
<dbReference type="CDD" id="cd07036">
    <property type="entry name" value="TPP_PYR_E1-PDHc-beta_like"/>
    <property type="match status" value="1"/>
</dbReference>
<reference evidence="7" key="1">
    <citation type="submission" date="2022-08" db="EMBL/GenBank/DDBJ databases">
        <title>Genomic Encyclopedia of Type Strains, Phase V (KMG-V): Genome sequencing to study the core and pangenomes of soil and plant-associated prokaryotes.</title>
        <authorList>
            <person name="Whitman W."/>
        </authorList>
    </citation>
    <scope>NUCLEOTIDE SEQUENCE</scope>
    <source>
        <strain evidence="7">0</strain>
    </source>
</reference>
<evidence type="ECO:0000256" key="2">
    <source>
        <dbReference type="ARBA" id="ARBA00003906"/>
    </source>
</evidence>
<dbReference type="PANTHER" id="PTHR43257">
    <property type="entry name" value="PYRUVATE DEHYDROGENASE E1 COMPONENT BETA SUBUNIT"/>
    <property type="match status" value="1"/>
</dbReference>
<feature type="region of interest" description="Disordered" evidence="5">
    <location>
        <begin position="314"/>
        <end position="342"/>
    </location>
</feature>
<keyword evidence="3 7" id="KW-0560">Oxidoreductase</keyword>
<evidence type="ECO:0000256" key="4">
    <source>
        <dbReference type="ARBA" id="ARBA00023052"/>
    </source>
</evidence>
<dbReference type="InterPro" id="IPR001017">
    <property type="entry name" value="DH_E1"/>
</dbReference>
<dbReference type="GO" id="GO:0003863">
    <property type="term" value="F:branched-chain 2-oxo acid dehydrogenase activity"/>
    <property type="evidence" value="ECO:0007669"/>
    <property type="project" value="UniProtKB-EC"/>
</dbReference>
<dbReference type="InterPro" id="IPR009014">
    <property type="entry name" value="Transketo_C/PFOR_II"/>
</dbReference>
<dbReference type="FunFam" id="3.40.50.920:FF:000001">
    <property type="entry name" value="Pyruvate dehydrogenase E1 beta subunit"/>
    <property type="match status" value="1"/>
</dbReference>
<accession>A0A9X2PVP9</accession>
<dbReference type="InterPro" id="IPR033248">
    <property type="entry name" value="Transketolase_C"/>
</dbReference>
<dbReference type="Pfam" id="PF02779">
    <property type="entry name" value="Transket_pyr"/>
    <property type="match status" value="1"/>
</dbReference>
<dbReference type="InterPro" id="IPR005475">
    <property type="entry name" value="Transketolase-like_Pyr-bd"/>
</dbReference>
<evidence type="ECO:0000259" key="6">
    <source>
        <dbReference type="SMART" id="SM00861"/>
    </source>
</evidence>
<sequence>MSSPESSVNAGPDLDAEALCRALLEPRVIEEKMLTLIRQGRIAKWFSGYGQEAVAAGTAWALDDRDYILPMHRNLGVWTTRDVDRERLFCQLMGKKGGFTNGRDRTFHFGLPAKNLVGMISHMAAMLPVACGLGQAVRFREADRVACAFCGDGGTREGDFHEALNLASVWDLPVLFLVENNGYGLSTPTDEAVAPDDIADAAAGYDMPGMIVDGNDVFAVIEAVREARAHARTEGPVLLEMKTFRVRGHEEASGTAYVPDELIEEWKEKDPLDRFAARVREEGLLGADRMESIRAELESAVDELAEWALDRPAVTSTPEAERDAVFAPSPDPDPPSPDADTEETRFIDAIQDGLRAAMRDDDEVIVMGQDIAEYGGAFKVTDGFVDEFGSERVRNTPIIEDGALGAGMGLSIEGLPAVVEMQYADFISCGFNQTVNNLATTHYRWGQPVNVTIRAPFGGGIGAGPFHSQSREVWFTHTPGLKVVVPATPRDAKGLLRTAVADPNPVLFFEHKKLYRSVRGAVPTEAYTLPFGEARVAREGTDATIVTYGVGVHWALAEAEHQAEANGVELEVVDLRTLVPWDRDTVRQSLDKTNRLLVLHEASRTAGFGAEVAAELGEIGFELLDAPITRVAAEDLPVPNAKPLEDEIFSATARLRPKVEDLLAF</sequence>
<dbReference type="SMART" id="SM00861">
    <property type="entry name" value="Transket_pyr"/>
    <property type="match status" value="1"/>
</dbReference>
<evidence type="ECO:0000256" key="1">
    <source>
        <dbReference type="ARBA" id="ARBA00001964"/>
    </source>
</evidence>
<dbReference type="EMBL" id="JANUAU010000001">
    <property type="protein sequence ID" value="MCS3676413.1"/>
    <property type="molecule type" value="Genomic_DNA"/>
</dbReference>
<dbReference type="Gene3D" id="3.40.50.920">
    <property type="match status" value="1"/>
</dbReference>
<dbReference type="RefSeq" id="WP_259079242.1">
    <property type="nucleotide sequence ID" value="NZ_JANUAU010000001.1"/>
</dbReference>
<dbReference type="InterPro" id="IPR029061">
    <property type="entry name" value="THDP-binding"/>
</dbReference>